<sequence length="133" mass="15235">MQEIQRFLGLDVTEKLDSDSLEVTHKPRAGVPGIGHFCVFPSKPKETEENSSHRPGLYGDVHFDDDEPWAEDAAGNEFWAVRRVEMQAGYLRDIHTLGFPPTIKKTDVATSDKAKKKRCFFVEDKYMRFDENS</sequence>
<dbReference type="SUPFAM" id="SSF47090">
    <property type="entry name" value="PGBD-like"/>
    <property type="match status" value="1"/>
</dbReference>
<dbReference type="Proteomes" id="UP000322234">
    <property type="component" value="Unassembled WGS sequence"/>
</dbReference>
<protein>
    <submittedName>
        <fullName evidence="1">Uncharacterized protein</fullName>
    </submittedName>
</protein>
<reference evidence="1" key="1">
    <citation type="submission" date="2019-10" db="EMBL/GenBank/DDBJ databases">
        <title>The sequence and de novo assembly of the wild yak genome.</title>
        <authorList>
            <person name="Liu Y."/>
        </authorList>
    </citation>
    <scope>NUCLEOTIDE SEQUENCE [LARGE SCALE GENOMIC DNA]</scope>
    <source>
        <strain evidence="1">WY2019</strain>
    </source>
</reference>
<proteinExistence type="predicted"/>
<dbReference type="InterPro" id="IPR036375">
    <property type="entry name" value="Hemopexin-like_dom_sf"/>
</dbReference>
<organism evidence="1 2">
    <name type="scientific">Bos mutus</name>
    <name type="common">wild yak</name>
    <dbReference type="NCBI Taxonomy" id="72004"/>
    <lineage>
        <taxon>Eukaryota</taxon>
        <taxon>Metazoa</taxon>
        <taxon>Chordata</taxon>
        <taxon>Craniata</taxon>
        <taxon>Vertebrata</taxon>
        <taxon>Euteleostomi</taxon>
        <taxon>Mammalia</taxon>
        <taxon>Eutheria</taxon>
        <taxon>Laurasiatheria</taxon>
        <taxon>Artiodactyla</taxon>
        <taxon>Ruminantia</taxon>
        <taxon>Pecora</taxon>
        <taxon>Bovidae</taxon>
        <taxon>Bovinae</taxon>
        <taxon>Bos</taxon>
    </lineage>
</organism>
<evidence type="ECO:0000313" key="1">
    <source>
        <dbReference type="EMBL" id="MXQ96705.1"/>
    </source>
</evidence>
<keyword evidence="2" id="KW-1185">Reference proteome</keyword>
<dbReference type="Gene3D" id="1.10.101.10">
    <property type="entry name" value="PGBD-like superfamily/PGBD"/>
    <property type="match status" value="1"/>
</dbReference>
<dbReference type="SUPFAM" id="SSF50923">
    <property type="entry name" value="Hemopexin-like domain"/>
    <property type="match status" value="1"/>
</dbReference>
<evidence type="ECO:0000313" key="2">
    <source>
        <dbReference type="Proteomes" id="UP000322234"/>
    </source>
</evidence>
<dbReference type="InterPro" id="IPR036366">
    <property type="entry name" value="PGBDSf"/>
</dbReference>
<comment type="caution">
    <text evidence="1">The sequence shown here is derived from an EMBL/GenBank/DDBJ whole genome shotgun (WGS) entry which is preliminary data.</text>
</comment>
<gene>
    <name evidence="1" type="ORF">E5288_WYG013266</name>
</gene>
<dbReference type="AlphaFoldDB" id="A0A6B0S415"/>
<accession>A0A6B0S415</accession>
<dbReference type="InterPro" id="IPR036365">
    <property type="entry name" value="PGBD-like_sf"/>
</dbReference>
<dbReference type="EMBL" id="VBQZ03000170">
    <property type="protein sequence ID" value="MXQ96705.1"/>
    <property type="molecule type" value="Genomic_DNA"/>
</dbReference>
<name>A0A6B0S415_9CETA</name>
<dbReference type="Gene3D" id="2.110.10.10">
    <property type="entry name" value="Hemopexin-like domain"/>
    <property type="match status" value="1"/>
</dbReference>